<keyword evidence="3" id="KW-1185">Reference proteome</keyword>
<sequence length="239" mass="26362">MGSPLTFLVFGPGATIIIIAASQNCITVLCLRLSMRLSTQVSRLSTSPHCKVVPLPDYSSLKDTPPCTVAIFVYLFLPSYPETATWLCNDDLALRRMKQESSKYVGHDKITWDGAKSTLKNGRLYLQYLLSAAFYFLAVLPLAAPFIASVGLSAVADRCRAWSMCTLVSLVLAGTMFTVQGYPATAYSALCATLPRIYVYLHALCINGDLVYWQSKGHKWDNIGYSVEYDTFTGGTRHQ</sequence>
<dbReference type="Proteomes" id="UP000218334">
    <property type="component" value="Unassembled WGS sequence"/>
</dbReference>
<accession>A0A2H3AU31</accession>
<proteinExistence type="predicted"/>
<name>A0A2H3AU31_9AGAR</name>
<dbReference type="EMBL" id="KZ293490">
    <property type="protein sequence ID" value="PBK60234.1"/>
    <property type="molecule type" value="Genomic_DNA"/>
</dbReference>
<dbReference type="AlphaFoldDB" id="A0A2H3AU31"/>
<protein>
    <submittedName>
        <fullName evidence="2">Uncharacterized protein</fullName>
    </submittedName>
</protein>
<keyword evidence="1" id="KW-1133">Transmembrane helix</keyword>
<keyword evidence="1" id="KW-0812">Transmembrane</keyword>
<reference evidence="3" key="1">
    <citation type="journal article" date="2017" name="Nat. Ecol. Evol.">
        <title>Genome expansion and lineage-specific genetic innovations in the forest pathogenic fungi Armillaria.</title>
        <authorList>
            <person name="Sipos G."/>
            <person name="Prasanna A.N."/>
            <person name="Walter M.C."/>
            <person name="O'Connor E."/>
            <person name="Balint B."/>
            <person name="Krizsan K."/>
            <person name="Kiss B."/>
            <person name="Hess J."/>
            <person name="Varga T."/>
            <person name="Slot J."/>
            <person name="Riley R."/>
            <person name="Boka B."/>
            <person name="Rigling D."/>
            <person name="Barry K."/>
            <person name="Lee J."/>
            <person name="Mihaltcheva S."/>
            <person name="LaButti K."/>
            <person name="Lipzen A."/>
            <person name="Waldron R."/>
            <person name="Moloney N.M."/>
            <person name="Sperisen C."/>
            <person name="Kredics L."/>
            <person name="Vagvoelgyi C."/>
            <person name="Patrignani A."/>
            <person name="Fitzpatrick D."/>
            <person name="Nagy I."/>
            <person name="Doyle S."/>
            <person name="Anderson J.B."/>
            <person name="Grigoriev I.V."/>
            <person name="Gueldener U."/>
            <person name="Muensterkoetter M."/>
            <person name="Nagy L.G."/>
        </authorList>
    </citation>
    <scope>NUCLEOTIDE SEQUENCE [LARGE SCALE GENOMIC DNA]</scope>
    <source>
        <strain evidence="3">28-4</strain>
    </source>
</reference>
<gene>
    <name evidence="2" type="ORF">ARMSODRAFT_1026759</name>
</gene>
<evidence type="ECO:0000256" key="1">
    <source>
        <dbReference type="SAM" id="Phobius"/>
    </source>
</evidence>
<feature type="transmembrane region" description="Helical" evidence="1">
    <location>
        <begin position="160"/>
        <end position="179"/>
    </location>
</feature>
<evidence type="ECO:0000313" key="3">
    <source>
        <dbReference type="Proteomes" id="UP000218334"/>
    </source>
</evidence>
<keyword evidence="1" id="KW-0472">Membrane</keyword>
<evidence type="ECO:0000313" key="2">
    <source>
        <dbReference type="EMBL" id="PBK60234.1"/>
    </source>
</evidence>
<feature type="transmembrane region" description="Helical" evidence="1">
    <location>
        <begin position="6"/>
        <end position="31"/>
    </location>
</feature>
<feature type="transmembrane region" description="Helical" evidence="1">
    <location>
        <begin position="125"/>
        <end position="148"/>
    </location>
</feature>
<dbReference type="STRING" id="1076256.A0A2H3AU31"/>
<organism evidence="2 3">
    <name type="scientific">Armillaria solidipes</name>
    <dbReference type="NCBI Taxonomy" id="1076256"/>
    <lineage>
        <taxon>Eukaryota</taxon>
        <taxon>Fungi</taxon>
        <taxon>Dikarya</taxon>
        <taxon>Basidiomycota</taxon>
        <taxon>Agaricomycotina</taxon>
        <taxon>Agaricomycetes</taxon>
        <taxon>Agaricomycetidae</taxon>
        <taxon>Agaricales</taxon>
        <taxon>Marasmiineae</taxon>
        <taxon>Physalacriaceae</taxon>
        <taxon>Armillaria</taxon>
    </lineage>
</organism>